<dbReference type="AlphaFoldDB" id="A0A0A9D8P0"/>
<reference evidence="2" key="2">
    <citation type="journal article" date="2015" name="Data Brief">
        <title>Shoot transcriptome of the giant reed, Arundo donax.</title>
        <authorList>
            <person name="Barrero R.A."/>
            <person name="Guerrero F.D."/>
            <person name="Moolhuijzen P."/>
            <person name="Goolsby J.A."/>
            <person name="Tidwell J."/>
            <person name="Bellgard S.E."/>
            <person name="Bellgard M.I."/>
        </authorList>
    </citation>
    <scope>NUCLEOTIDE SEQUENCE</scope>
    <source>
        <tissue evidence="2">Shoot tissue taken approximately 20 cm above the soil surface</tissue>
    </source>
</reference>
<proteinExistence type="predicted"/>
<evidence type="ECO:0000313" key="2">
    <source>
        <dbReference type="EMBL" id="JAD84151.1"/>
    </source>
</evidence>
<dbReference type="EMBL" id="GBRH01213744">
    <property type="protein sequence ID" value="JAD84151.1"/>
    <property type="molecule type" value="Transcribed_RNA"/>
</dbReference>
<feature type="region of interest" description="Disordered" evidence="1">
    <location>
        <begin position="65"/>
        <end position="84"/>
    </location>
</feature>
<reference evidence="2" key="1">
    <citation type="submission" date="2014-09" db="EMBL/GenBank/DDBJ databases">
        <authorList>
            <person name="Magalhaes I.L.F."/>
            <person name="Oliveira U."/>
            <person name="Santos F.R."/>
            <person name="Vidigal T.H.D.A."/>
            <person name="Brescovit A.D."/>
            <person name="Santos A.J."/>
        </authorList>
    </citation>
    <scope>NUCLEOTIDE SEQUENCE</scope>
    <source>
        <tissue evidence="2">Shoot tissue taken approximately 20 cm above the soil surface</tissue>
    </source>
</reference>
<feature type="compositionally biased region" description="Acidic residues" evidence="1">
    <location>
        <begin position="14"/>
        <end position="25"/>
    </location>
</feature>
<evidence type="ECO:0000256" key="1">
    <source>
        <dbReference type="SAM" id="MobiDB-lite"/>
    </source>
</evidence>
<name>A0A0A9D8P0_ARUDO</name>
<accession>A0A0A9D8P0</accession>
<protein>
    <submittedName>
        <fullName evidence="2">Uncharacterized protein</fullName>
    </submittedName>
</protein>
<sequence length="152" mass="16659">MADDGQMKGVEGAGDGEERDEDAREELELALSLGRRGWHLPPPPRQEPAPRSLSWTVAFPEWNPDAAGSSRAAERAPVGQPVPPLRFGGSLGCVILDSPRAEAQWEDGDEEDEDRDLQNKRLRVRGFGEGSPQHSGVNDTFFGSESSFFSHF</sequence>
<organism evidence="2">
    <name type="scientific">Arundo donax</name>
    <name type="common">Giant reed</name>
    <name type="synonym">Donax arundinaceus</name>
    <dbReference type="NCBI Taxonomy" id="35708"/>
    <lineage>
        <taxon>Eukaryota</taxon>
        <taxon>Viridiplantae</taxon>
        <taxon>Streptophyta</taxon>
        <taxon>Embryophyta</taxon>
        <taxon>Tracheophyta</taxon>
        <taxon>Spermatophyta</taxon>
        <taxon>Magnoliopsida</taxon>
        <taxon>Liliopsida</taxon>
        <taxon>Poales</taxon>
        <taxon>Poaceae</taxon>
        <taxon>PACMAD clade</taxon>
        <taxon>Arundinoideae</taxon>
        <taxon>Arundineae</taxon>
        <taxon>Arundo</taxon>
    </lineage>
</organism>
<feature type="region of interest" description="Disordered" evidence="1">
    <location>
        <begin position="34"/>
        <end position="53"/>
    </location>
</feature>
<feature type="region of interest" description="Disordered" evidence="1">
    <location>
        <begin position="1"/>
        <end position="26"/>
    </location>
</feature>